<keyword evidence="2" id="KW-1185">Reference proteome</keyword>
<dbReference type="PANTHER" id="PTHR34472:SF1">
    <property type="entry name" value="SULFUR CARRIER PROTEIN THIS"/>
    <property type="match status" value="1"/>
</dbReference>
<dbReference type="SUPFAM" id="SSF54285">
    <property type="entry name" value="MoaD/ThiS"/>
    <property type="match status" value="1"/>
</dbReference>
<dbReference type="RefSeq" id="WP_022862244.1">
    <property type="nucleotide sequence ID" value="NZ_ATVG01000001.1"/>
</dbReference>
<dbReference type="Pfam" id="PF02597">
    <property type="entry name" value="ThiS"/>
    <property type="match status" value="1"/>
</dbReference>
<dbReference type="Gene3D" id="3.10.20.30">
    <property type="match status" value="1"/>
</dbReference>
<dbReference type="InterPro" id="IPR003749">
    <property type="entry name" value="ThiS/MoaD-like"/>
</dbReference>
<dbReference type="NCBIfam" id="TIGR01683">
    <property type="entry name" value="thiS"/>
    <property type="match status" value="1"/>
</dbReference>
<dbReference type="CDD" id="cd00565">
    <property type="entry name" value="Ubl_ThiS"/>
    <property type="match status" value="1"/>
</dbReference>
<evidence type="ECO:0000313" key="1">
    <source>
        <dbReference type="EMBL" id="WCZ32771.1"/>
    </source>
</evidence>
<gene>
    <name evidence="1" type="ORF">CMASS_06685</name>
</gene>
<proteinExistence type="predicted"/>
<dbReference type="InterPro" id="IPR016155">
    <property type="entry name" value="Mopterin_synth/thiamin_S_b"/>
</dbReference>
<dbReference type="InterPro" id="IPR010035">
    <property type="entry name" value="Thi_S"/>
</dbReference>
<organism evidence="1 2">
    <name type="scientific">Corynebacterium massiliense DSM 45435</name>
    <dbReference type="NCBI Taxonomy" id="1121364"/>
    <lineage>
        <taxon>Bacteria</taxon>
        <taxon>Bacillati</taxon>
        <taxon>Actinomycetota</taxon>
        <taxon>Actinomycetes</taxon>
        <taxon>Mycobacteriales</taxon>
        <taxon>Corynebacteriaceae</taxon>
        <taxon>Corynebacterium</taxon>
    </lineage>
</organism>
<sequence length="64" mass="6503">MTLTVNGEEITTSAGSVAQLVEELDAGDGCAVAVDGEVIPRSRWETTELSPGATIDILTAVQGG</sequence>
<accession>A0ABY7U8P6</accession>
<dbReference type="EMBL" id="CP063189">
    <property type="protein sequence ID" value="WCZ32771.1"/>
    <property type="molecule type" value="Genomic_DNA"/>
</dbReference>
<dbReference type="Proteomes" id="UP001220064">
    <property type="component" value="Chromosome"/>
</dbReference>
<reference evidence="1 2" key="1">
    <citation type="submission" date="2020-10" db="EMBL/GenBank/DDBJ databases">
        <title>Complete genome sequence of Corynebacterium massiliense DSM 45435, type strain of Corynebacterium massiliense.</title>
        <authorList>
            <person name="Busche T."/>
            <person name="Kalinowski J."/>
            <person name="Ruckert C."/>
        </authorList>
    </citation>
    <scope>NUCLEOTIDE SEQUENCE [LARGE SCALE GENOMIC DNA]</scope>
    <source>
        <strain evidence="1 2">DSM 45435</strain>
    </source>
</reference>
<name>A0ABY7U8P6_9CORY</name>
<dbReference type="InterPro" id="IPR012675">
    <property type="entry name" value="Beta-grasp_dom_sf"/>
</dbReference>
<evidence type="ECO:0000313" key="2">
    <source>
        <dbReference type="Proteomes" id="UP001220064"/>
    </source>
</evidence>
<dbReference type="PANTHER" id="PTHR34472">
    <property type="entry name" value="SULFUR CARRIER PROTEIN THIS"/>
    <property type="match status" value="1"/>
</dbReference>
<protein>
    <submittedName>
        <fullName evidence="1">Sulfur carrier protein ThiS</fullName>
    </submittedName>
</protein>